<reference evidence="2 3" key="1">
    <citation type="journal article" date="2019" name="Int. J. Syst. Evol. Microbiol.">
        <title>The Global Catalogue of Microorganisms (GCM) 10K type strain sequencing project: providing services to taxonomists for standard genome sequencing and annotation.</title>
        <authorList>
            <consortium name="The Broad Institute Genomics Platform"/>
            <consortium name="The Broad Institute Genome Sequencing Center for Infectious Disease"/>
            <person name="Wu L."/>
            <person name="Ma J."/>
        </authorList>
    </citation>
    <scope>NUCLEOTIDE SEQUENCE [LARGE SCALE GENOMIC DNA]</scope>
    <source>
        <strain evidence="2 3">JCM 12393</strain>
    </source>
</reference>
<gene>
    <name evidence="2" type="ORF">GCM10009639_47350</name>
</gene>
<proteinExistence type="predicted"/>
<feature type="region of interest" description="Disordered" evidence="1">
    <location>
        <begin position="32"/>
        <end position="59"/>
    </location>
</feature>
<evidence type="ECO:0000313" key="3">
    <source>
        <dbReference type="Proteomes" id="UP001499863"/>
    </source>
</evidence>
<protein>
    <submittedName>
        <fullName evidence="2">Uncharacterized protein</fullName>
    </submittedName>
</protein>
<comment type="caution">
    <text evidence="2">The sequence shown here is derived from an EMBL/GenBank/DDBJ whole genome shotgun (WGS) entry which is preliminary data.</text>
</comment>
<keyword evidence="3" id="KW-1185">Reference proteome</keyword>
<dbReference type="Proteomes" id="UP001499863">
    <property type="component" value="Unassembled WGS sequence"/>
</dbReference>
<evidence type="ECO:0000313" key="2">
    <source>
        <dbReference type="EMBL" id="GAA1403102.1"/>
    </source>
</evidence>
<sequence length="59" mass="5544">MSPGGRPLSVLAGFALLLVVVFAVAFVVGRGAGPVTPGLTPGGGGGGKPGMGHEMGAGR</sequence>
<feature type="compositionally biased region" description="Gly residues" evidence="1">
    <location>
        <begin position="40"/>
        <end position="59"/>
    </location>
</feature>
<name>A0ABN1YB90_9ACTN</name>
<accession>A0ABN1YB90</accession>
<dbReference type="EMBL" id="BAAAKJ010000256">
    <property type="protein sequence ID" value="GAA1403102.1"/>
    <property type="molecule type" value="Genomic_DNA"/>
</dbReference>
<organism evidence="2 3">
    <name type="scientific">Kitasatospora putterlickiae</name>
    <dbReference type="NCBI Taxonomy" id="221725"/>
    <lineage>
        <taxon>Bacteria</taxon>
        <taxon>Bacillati</taxon>
        <taxon>Actinomycetota</taxon>
        <taxon>Actinomycetes</taxon>
        <taxon>Kitasatosporales</taxon>
        <taxon>Streptomycetaceae</taxon>
        <taxon>Kitasatospora</taxon>
    </lineage>
</organism>
<evidence type="ECO:0000256" key="1">
    <source>
        <dbReference type="SAM" id="MobiDB-lite"/>
    </source>
</evidence>